<dbReference type="EMBL" id="CP074347">
    <property type="protein sequence ID" value="USV01505.1"/>
    <property type="molecule type" value="Genomic_DNA"/>
</dbReference>
<sequence length="131" mass="13680">MFGYMSGSSLYTPYGVISALSAANGGDRFCQKPLPPGVTCDIELPSPLLDHGVMVPTARSVRKINGTVECGTKPKISFVGGDELNLAVGIRTKLTAQLTNGTQLEISSDLTTTNAAAGDHRASTVLVVSPW</sequence>
<organism evidence="1 2">
    <name type="scientific">Serratia entomophila</name>
    <dbReference type="NCBI Taxonomy" id="42906"/>
    <lineage>
        <taxon>Bacteria</taxon>
        <taxon>Pseudomonadati</taxon>
        <taxon>Pseudomonadota</taxon>
        <taxon>Gammaproteobacteria</taxon>
        <taxon>Enterobacterales</taxon>
        <taxon>Yersiniaceae</taxon>
        <taxon>Serratia</taxon>
    </lineage>
</organism>
<dbReference type="RefSeq" id="WP_234588281.1">
    <property type="nucleotide sequence ID" value="NZ_CAMIPG010000003.1"/>
</dbReference>
<evidence type="ECO:0000313" key="2">
    <source>
        <dbReference type="Proteomes" id="UP001056873"/>
    </source>
</evidence>
<protein>
    <submittedName>
        <fullName evidence="1">Uncharacterized protein</fullName>
    </submittedName>
</protein>
<gene>
    <name evidence="1" type="ORF">KFQ06_02925</name>
</gene>
<reference evidence="1" key="1">
    <citation type="journal article" date="2022" name="BMC Genomics">
        <title>Genome sequence of the entomopathogenic Serratia entomophila isolate 626 and characterisation of the species specific itaconate degradation pathway.</title>
        <authorList>
            <person name="Vaughan A.L."/>
            <person name="Altermann E."/>
            <person name="Glare T.R."/>
            <person name="Hurst M.R.H."/>
        </authorList>
    </citation>
    <scope>NUCLEOTIDE SEQUENCE</scope>
    <source>
        <strain evidence="1">626</strain>
    </source>
</reference>
<proteinExistence type="predicted"/>
<name>A0ABY5CVB7_9GAMM</name>
<evidence type="ECO:0000313" key="1">
    <source>
        <dbReference type="EMBL" id="USV01505.1"/>
    </source>
</evidence>
<accession>A0ABY5CVB7</accession>
<dbReference type="GeneID" id="75020776"/>
<keyword evidence="2" id="KW-1185">Reference proteome</keyword>
<dbReference type="Proteomes" id="UP001056873">
    <property type="component" value="Chromosome"/>
</dbReference>